<accession>A0AA39Z7J5</accession>
<comment type="caution">
    <text evidence="3">The sequence shown here is derived from an EMBL/GenBank/DDBJ whole genome shotgun (WGS) entry which is preliminary data.</text>
</comment>
<keyword evidence="2" id="KW-0812">Transmembrane</keyword>
<feature type="compositionally biased region" description="Low complexity" evidence="1">
    <location>
        <begin position="1230"/>
        <end position="1239"/>
    </location>
</feature>
<dbReference type="Proteomes" id="UP001174997">
    <property type="component" value="Unassembled WGS sequence"/>
</dbReference>
<feature type="compositionally biased region" description="Low complexity" evidence="1">
    <location>
        <begin position="1406"/>
        <end position="1415"/>
    </location>
</feature>
<feature type="compositionally biased region" description="Acidic residues" evidence="1">
    <location>
        <begin position="609"/>
        <end position="652"/>
    </location>
</feature>
<feature type="compositionally biased region" description="Low complexity" evidence="1">
    <location>
        <begin position="816"/>
        <end position="826"/>
    </location>
</feature>
<feature type="compositionally biased region" description="Basic and acidic residues" evidence="1">
    <location>
        <begin position="728"/>
        <end position="743"/>
    </location>
</feature>
<proteinExistence type="predicted"/>
<feature type="region of interest" description="Disordered" evidence="1">
    <location>
        <begin position="1285"/>
        <end position="1482"/>
    </location>
</feature>
<dbReference type="EMBL" id="JAULSY010000105">
    <property type="protein sequence ID" value="KAK0665671.1"/>
    <property type="molecule type" value="Genomic_DNA"/>
</dbReference>
<keyword evidence="4" id="KW-1185">Reference proteome</keyword>
<feature type="transmembrane region" description="Helical" evidence="2">
    <location>
        <begin position="74"/>
        <end position="91"/>
    </location>
</feature>
<feature type="compositionally biased region" description="Acidic residues" evidence="1">
    <location>
        <begin position="1453"/>
        <end position="1468"/>
    </location>
</feature>
<keyword evidence="2" id="KW-0472">Membrane</keyword>
<feature type="compositionally biased region" description="Acidic residues" evidence="1">
    <location>
        <begin position="1314"/>
        <end position="1324"/>
    </location>
</feature>
<organism evidence="3 4">
    <name type="scientific">Cercophora samala</name>
    <dbReference type="NCBI Taxonomy" id="330535"/>
    <lineage>
        <taxon>Eukaryota</taxon>
        <taxon>Fungi</taxon>
        <taxon>Dikarya</taxon>
        <taxon>Ascomycota</taxon>
        <taxon>Pezizomycotina</taxon>
        <taxon>Sordariomycetes</taxon>
        <taxon>Sordariomycetidae</taxon>
        <taxon>Sordariales</taxon>
        <taxon>Lasiosphaeriaceae</taxon>
        <taxon>Cercophora</taxon>
    </lineage>
</organism>
<gene>
    <name evidence="3" type="ORF">QBC41DRAFT_349437</name>
</gene>
<evidence type="ECO:0000313" key="3">
    <source>
        <dbReference type="EMBL" id="KAK0665671.1"/>
    </source>
</evidence>
<reference evidence="3" key="1">
    <citation type="submission" date="2023-06" db="EMBL/GenBank/DDBJ databases">
        <title>Genome-scale phylogeny and comparative genomics of the fungal order Sordariales.</title>
        <authorList>
            <consortium name="Lawrence Berkeley National Laboratory"/>
            <person name="Hensen N."/>
            <person name="Bonometti L."/>
            <person name="Westerberg I."/>
            <person name="Brannstrom I.O."/>
            <person name="Guillou S."/>
            <person name="Cros-Aarteil S."/>
            <person name="Calhoun S."/>
            <person name="Haridas S."/>
            <person name="Kuo A."/>
            <person name="Mondo S."/>
            <person name="Pangilinan J."/>
            <person name="Riley R."/>
            <person name="Labutti K."/>
            <person name="Andreopoulos B."/>
            <person name="Lipzen A."/>
            <person name="Chen C."/>
            <person name="Yanf M."/>
            <person name="Daum C."/>
            <person name="Ng V."/>
            <person name="Clum A."/>
            <person name="Steindorff A."/>
            <person name="Ohm R."/>
            <person name="Martin F."/>
            <person name="Silar P."/>
            <person name="Natvig D."/>
            <person name="Lalanne C."/>
            <person name="Gautier V."/>
            <person name="Ament-Velasquez S.L."/>
            <person name="Kruys A."/>
            <person name="Hutchinson M.I."/>
            <person name="Powell A.J."/>
            <person name="Barry K."/>
            <person name="Miller A.N."/>
            <person name="Grigoriev I.V."/>
            <person name="Debuchy R."/>
            <person name="Gladieux P."/>
            <person name="Thoren M.H."/>
            <person name="Johannesson H."/>
        </authorList>
    </citation>
    <scope>NUCLEOTIDE SEQUENCE</scope>
    <source>
        <strain evidence="3">CBS 307.81</strain>
    </source>
</reference>
<feature type="transmembrane region" description="Helical" evidence="2">
    <location>
        <begin position="39"/>
        <end position="68"/>
    </location>
</feature>
<feature type="region of interest" description="Disordered" evidence="1">
    <location>
        <begin position="1208"/>
        <end position="1242"/>
    </location>
</feature>
<sequence length="1524" mass="164575">MGFEIDKMACTSNLTIRPSNNDNSLALPSTDFLSPLMNALFALAAAAFGLAAKFAALWVVLLSLGFAVESASPTAALAGLAFLLCFFSLVFPRLRKEYLAASVGAVLGGLLAHFNGSGSFSSGAFTMALVVFVLSLVFEHFPGFLNVPWKVAVALCRLAPDLSSFGRASFGKLRGNCRHFPEVIENVVLMIPMGHLTLRELINEGARRCALEMRFAEQRVTLGEVLYRFQAAVDEFHRVHPNRRLSHCVRRFQAEQIPLAENEDGLFERDRSTTWKRLLCLSGFHSSWLKTELARLKAYCARMEQVISRQQQYIASAVQIRKIVVKETAAYPIVKIPAVARLPSRALVPKPDSFVPAVFTTSPKRTEEKKDMSVFEMIVSTARNPRSKTKVLPVTETEVELPQTPDHSHSDPPASPAPAAIIEDSVVPLSPSSMVLRAFYQIERRHQALRDRFVSEDHAVSDATMDEMMSRPRKESAVTKEARFARERSLIAYRNARAEKEKEIDAVVAVPPAVVTDAQSALPEESKVTSAPAAAAADTPPSVLPEDTPAHADAVAPPPSDHDLMSELRVALAARGRSIRKTPRADDTPAKLKAANATVPATSSSGDEWVTEDEDDSDGSRDSDDDDSDSEGEFEGPFGPDDDSDDGDEDDAPPPGAPSAILAVVDGEQASPSEPIADVDDNDKHGSPGPSGATALPEAEVSFDSEAGAQAQSGGSTRDVVLAVSGDKQSEDADDKPEISYEKEGEEDSSVGIDQQLLVTELDYPPLPPSPTTMTTTRNEAESSFEEEAEQKVLLSNSGTGSGLMSAEEEEGIQTPPVGSSPVVSVEAQTENAADVDDIMGLLETLQISDSAAQAVATPLVTTATTTTVTTDIIGDFTATTADATATPVAITSPEFGTVWTEEAVMGTDVYDDLPGMELDEDSLARPESMMVYEEVEDEDSRMEEADADDEGEDTAMDIIPDAEVEGPPAATFDWGFGSTSMSGTPFTFGAVQDDVDMDFPQQQDFENVEMVDQGVFGDSLTPSVEASYPSLPAQGDMWYPEADVLMDEPAPAWSIINTFEGGNFAGFGEQQQGFPQWPQQQQYLEPMDYHHDVEVSSFQPSFDFGQQQPLVSSQPGDYGYQLDQQLAQIDFGQDNLAQPPSEVASASEDVEGWSMSEAELEQLQREIEQELMSGTPETWSAQDSLVDPALLALPTNQATDVAAPITAASSPQGEEVVAPQGREEGGASGPSAPTTTTAFGMTFPGQGISFSFESRSDVFASAPAEDEYVDSYVPVHVAPVLRQGVEPPRRREPRSNGSTPVEVVRPDDRQDEVPAEPDSSSDEESVRQRVARRPMLVPRIRGSVAVRQAAAEPVQSAGESSSAPRRMTIQEMRARIEAMRRTGASDFEEDVTPSSPIPSAPNFRSEGSTTTTTSEEPEPVAEGSSGSAEVKEGQPAEELELNSSEVEAHQEEEAELEAAVAEEEEEEGLGHETQGTGRRRRRHVLDIHGIEYVEPADIPVHVTEGRRILPCKVRIPRANEEPD</sequence>
<feature type="region of interest" description="Disordered" evidence="1">
    <location>
        <begin position="575"/>
        <end position="826"/>
    </location>
</feature>
<evidence type="ECO:0000256" key="1">
    <source>
        <dbReference type="SAM" id="MobiDB-lite"/>
    </source>
</evidence>
<protein>
    <submittedName>
        <fullName evidence="3">Uncharacterized protein</fullName>
    </submittedName>
</protein>
<evidence type="ECO:0000256" key="2">
    <source>
        <dbReference type="SAM" id="Phobius"/>
    </source>
</evidence>
<feature type="region of interest" description="Disordered" evidence="1">
    <location>
        <begin position="398"/>
        <end position="418"/>
    </location>
</feature>
<feature type="transmembrane region" description="Helical" evidence="2">
    <location>
        <begin position="98"/>
        <end position="114"/>
    </location>
</feature>
<feature type="region of interest" description="Disordered" evidence="1">
    <location>
        <begin position="524"/>
        <end position="562"/>
    </location>
</feature>
<name>A0AA39Z7J5_9PEZI</name>
<keyword evidence="2" id="KW-1133">Transmembrane helix</keyword>
<evidence type="ECO:0000313" key="4">
    <source>
        <dbReference type="Proteomes" id="UP001174997"/>
    </source>
</evidence>